<name>B6QN76_TALMQ</name>
<feature type="region of interest" description="Disordered" evidence="6">
    <location>
        <begin position="622"/>
        <end position="644"/>
    </location>
</feature>
<dbReference type="GO" id="GO:0003677">
    <property type="term" value="F:DNA binding"/>
    <property type="evidence" value="ECO:0007669"/>
    <property type="project" value="UniProtKB-KW"/>
</dbReference>
<dbReference type="OrthoDB" id="2740448at2759"/>
<evidence type="ECO:0000256" key="5">
    <source>
        <dbReference type="ARBA" id="ARBA00023242"/>
    </source>
</evidence>
<dbReference type="Proteomes" id="UP000001294">
    <property type="component" value="Unassembled WGS sequence"/>
</dbReference>
<accession>B6QN76</accession>
<dbReference type="PANTHER" id="PTHR31668:SF28">
    <property type="entry name" value="ZN(II)2CYS6 TRANSCRIPTION FACTOR (EUROFUNG)"/>
    <property type="match status" value="1"/>
</dbReference>
<reference evidence="9" key="1">
    <citation type="journal article" date="2015" name="Genome Announc.">
        <title>Genome sequence of the AIDS-associated pathogen Penicillium marneffei (ATCC18224) and its near taxonomic relative Talaromyces stipitatus (ATCC10500).</title>
        <authorList>
            <person name="Nierman W.C."/>
            <person name="Fedorova-Abrams N.D."/>
            <person name="Andrianopoulos A."/>
        </authorList>
    </citation>
    <scope>NUCLEOTIDE SEQUENCE [LARGE SCALE GENOMIC DNA]</scope>
    <source>
        <strain evidence="9">ATCC 18224 / CBS 334.59 / QM 7333</strain>
    </source>
</reference>
<keyword evidence="9" id="KW-1185">Reference proteome</keyword>
<sequence length="644" mass="71917">MMSSSPRSRITRAKRACDGCQIRKVKCDGGQPCLSCANTKIACTFSRAVHTRGPRRMRETTRNIIERIQREERQQSSVDYGNISLDGKSTRGPVDAGSIRHGTWKRIPLSILSPQLYIYHLKLFPVWPVVNVDTVIAELQQGDQDSHDTLEAYALAISIAGATVAQLRLDRKAGENRCILRASDMAYECEKVCSLIRYKNRVNLNTIRISFFLHIYYENQEPGCGESLLHLRDSISVAQLMSLHQETSYTGRVTEEQNLRRLILWLLFVTERGVCLLHKLPVIIKTNIALPSMSLHDGQFVLPAFIQLINLFLNFEQAGLFDVIGYGDDADFSSVVRAPSILDSQTVESLHRKLHEAAKEQISVSDVQKVDIYITQHWMKMILWRLRSPSSSSSNDLSIAFPLSVASDFLDSVARLPTSAIEAHGLTIQLKIVEIASSVVDSISYLATLPVALPNWTNDLSPARILTHLNSLMSSFRHRAGKNLIEVLCQKTAEVHARMGYCAPLSSRPILDDNSNLNQTPLDADDATTYRRQNVLVFPTFDDVLTSIETSLDLSSANELPYEYSDQYRNDIGSLGIDSPGELATPIFDHHIGQNTMCDEIPGFAFNPVVSLLMGNDEASISTSAPLTTNDYERGNETPSERLF</sequence>
<dbReference type="InterPro" id="IPR036864">
    <property type="entry name" value="Zn2-C6_fun-type_DNA-bd_sf"/>
</dbReference>
<keyword evidence="3" id="KW-0238">DNA-binding</keyword>
<dbReference type="PhylomeDB" id="B6QN76"/>
<feature type="compositionally biased region" description="Basic and acidic residues" evidence="6">
    <location>
        <begin position="631"/>
        <end position="644"/>
    </location>
</feature>
<dbReference type="PROSITE" id="PS50048">
    <property type="entry name" value="ZN2_CY6_FUNGAL_2"/>
    <property type="match status" value="1"/>
</dbReference>
<keyword evidence="5" id="KW-0539">Nucleus</keyword>
<evidence type="ECO:0000256" key="1">
    <source>
        <dbReference type="ARBA" id="ARBA00022723"/>
    </source>
</evidence>
<keyword evidence="1" id="KW-0479">Metal-binding</keyword>
<dbReference type="SMART" id="SM00066">
    <property type="entry name" value="GAL4"/>
    <property type="match status" value="1"/>
</dbReference>
<keyword evidence="4" id="KW-0804">Transcription</keyword>
<dbReference type="VEuPathDB" id="FungiDB:PMAA_061590"/>
<feature type="domain" description="Zn(2)-C6 fungal-type" evidence="7">
    <location>
        <begin position="16"/>
        <end position="45"/>
    </location>
</feature>
<evidence type="ECO:0000256" key="2">
    <source>
        <dbReference type="ARBA" id="ARBA00023015"/>
    </source>
</evidence>
<evidence type="ECO:0000256" key="6">
    <source>
        <dbReference type="SAM" id="MobiDB-lite"/>
    </source>
</evidence>
<gene>
    <name evidence="8" type="ORF">PMAA_061590</name>
</gene>
<dbReference type="CDD" id="cd12148">
    <property type="entry name" value="fungal_TF_MHR"/>
    <property type="match status" value="1"/>
</dbReference>
<proteinExistence type="predicted"/>
<dbReference type="HOGENOM" id="CLU_016574_2_1_1"/>
<dbReference type="GO" id="GO:0008270">
    <property type="term" value="F:zinc ion binding"/>
    <property type="evidence" value="ECO:0007669"/>
    <property type="project" value="InterPro"/>
</dbReference>
<dbReference type="CDD" id="cd00067">
    <property type="entry name" value="GAL4"/>
    <property type="match status" value="1"/>
</dbReference>
<organism evidence="8 9">
    <name type="scientific">Talaromyces marneffei (strain ATCC 18224 / CBS 334.59 / QM 7333)</name>
    <name type="common">Penicillium marneffei</name>
    <dbReference type="NCBI Taxonomy" id="441960"/>
    <lineage>
        <taxon>Eukaryota</taxon>
        <taxon>Fungi</taxon>
        <taxon>Dikarya</taxon>
        <taxon>Ascomycota</taxon>
        <taxon>Pezizomycotina</taxon>
        <taxon>Eurotiomycetes</taxon>
        <taxon>Eurotiomycetidae</taxon>
        <taxon>Eurotiales</taxon>
        <taxon>Trichocomaceae</taxon>
        <taxon>Talaromyces</taxon>
        <taxon>Talaromyces sect. Talaromyces</taxon>
    </lineage>
</organism>
<dbReference type="GO" id="GO:0000981">
    <property type="term" value="F:DNA-binding transcription factor activity, RNA polymerase II-specific"/>
    <property type="evidence" value="ECO:0007669"/>
    <property type="project" value="InterPro"/>
</dbReference>
<dbReference type="AlphaFoldDB" id="B6QN76"/>
<dbReference type="Pfam" id="PF04082">
    <property type="entry name" value="Fungal_trans"/>
    <property type="match status" value="1"/>
</dbReference>
<dbReference type="Pfam" id="PF00172">
    <property type="entry name" value="Zn_clus"/>
    <property type="match status" value="1"/>
</dbReference>
<dbReference type="InterPro" id="IPR050797">
    <property type="entry name" value="Carb_Metab_Trans_Reg"/>
</dbReference>
<evidence type="ECO:0000256" key="3">
    <source>
        <dbReference type="ARBA" id="ARBA00023125"/>
    </source>
</evidence>
<protein>
    <submittedName>
        <fullName evidence="8">C6 transcription factor, putative</fullName>
    </submittedName>
</protein>
<keyword evidence="2" id="KW-0805">Transcription regulation</keyword>
<dbReference type="InterPro" id="IPR001138">
    <property type="entry name" value="Zn2Cys6_DnaBD"/>
</dbReference>
<dbReference type="EMBL" id="DS995903">
    <property type="protein sequence ID" value="EEA22381.1"/>
    <property type="molecule type" value="Genomic_DNA"/>
</dbReference>
<dbReference type="GO" id="GO:0006351">
    <property type="term" value="P:DNA-templated transcription"/>
    <property type="evidence" value="ECO:0007669"/>
    <property type="project" value="InterPro"/>
</dbReference>
<dbReference type="PANTHER" id="PTHR31668">
    <property type="entry name" value="GLUCOSE TRANSPORT TRANSCRIPTION REGULATOR RGT1-RELATED-RELATED"/>
    <property type="match status" value="1"/>
</dbReference>
<dbReference type="SUPFAM" id="SSF57701">
    <property type="entry name" value="Zn2/Cys6 DNA-binding domain"/>
    <property type="match status" value="1"/>
</dbReference>
<evidence type="ECO:0000313" key="9">
    <source>
        <dbReference type="Proteomes" id="UP000001294"/>
    </source>
</evidence>
<dbReference type="InterPro" id="IPR007219">
    <property type="entry name" value="XnlR_reg_dom"/>
</dbReference>
<evidence type="ECO:0000259" key="7">
    <source>
        <dbReference type="PROSITE" id="PS50048"/>
    </source>
</evidence>
<evidence type="ECO:0000256" key="4">
    <source>
        <dbReference type="ARBA" id="ARBA00023163"/>
    </source>
</evidence>
<dbReference type="Gene3D" id="4.10.240.10">
    <property type="entry name" value="Zn(2)-C6 fungal-type DNA-binding domain"/>
    <property type="match status" value="1"/>
</dbReference>
<evidence type="ECO:0000313" key="8">
    <source>
        <dbReference type="EMBL" id="EEA22381.1"/>
    </source>
</evidence>